<reference evidence="1 2" key="1">
    <citation type="journal article" date="2014" name="Am. J. Bot.">
        <title>Genome assembly and annotation for red clover (Trifolium pratense; Fabaceae).</title>
        <authorList>
            <person name="Istvanek J."/>
            <person name="Jaros M."/>
            <person name="Krenek A."/>
            <person name="Repkova J."/>
        </authorList>
    </citation>
    <scope>NUCLEOTIDE SEQUENCE [LARGE SCALE GENOMIC DNA]</scope>
    <source>
        <strain evidence="2">cv. Tatra</strain>
        <tissue evidence="1">Young leaves</tissue>
    </source>
</reference>
<dbReference type="AlphaFoldDB" id="A0A2K3KPM4"/>
<reference evidence="1 2" key="2">
    <citation type="journal article" date="2017" name="Front. Plant Sci.">
        <title>Gene Classification and Mining of Molecular Markers Useful in Red Clover (Trifolium pratense) Breeding.</title>
        <authorList>
            <person name="Istvanek J."/>
            <person name="Dluhosova J."/>
            <person name="Dluhos P."/>
            <person name="Patkova L."/>
            <person name="Nedelnik J."/>
            <person name="Repkova J."/>
        </authorList>
    </citation>
    <scope>NUCLEOTIDE SEQUENCE [LARGE SCALE GENOMIC DNA]</scope>
    <source>
        <strain evidence="2">cv. Tatra</strain>
        <tissue evidence="1">Young leaves</tissue>
    </source>
</reference>
<accession>A0A2K3KPM4</accession>
<gene>
    <name evidence="1" type="ORF">L195_g056044</name>
</gene>
<dbReference type="EMBL" id="ASHM01104462">
    <property type="protein sequence ID" value="PNX68216.1"/>
    <property type="molecule type" value="Genomic_DNA"/>
</dbReference>
<sequence length="98" mass="11185">MRPLHMIDAVNTLASEGRTIVECTKSSEVFFVHLSEAARLYEIESMICKSLLPRKDDSYAIRPFQDEEVSFLPNKNNCDVHTRVKGNGPINFDLRVKT</sequence>
<evidence type="ECO:0000313" key="1">
    <source>
        <dbReference type="EMBL" id="PNX68216.1"/>
    </source>
</evidence>
<protein>
    <submittedName>
        <fullName evidence="1">Uncharacterized protein</fullName>
    </submittedName>
</protein>
<name>A0A2K3KPM4_TRIPR</name>
<comment type="caution">
    <text evidence="1">The sequence shown here is derived from an EMBL/GenBank/DDBJ whole genome shotgun (WGS) entry which is preliminary data.</text>
</comment>
<proteinExistence type="predicted"/>
<dbReference type="Proteomes" id="UP000236291">
    <property type="component" value="Unassembled WGS sequence"/>
</dbReference>
<organism evidence="1 2">
    <name type="scientific">Trifolium pratense</name>
    <name type="common">Red clover</name>
    <dbReference type="NCBI Taxonomy" id="57577"/>
    <lineage>
        <taxon>Eukaryota</taxon>
        <taxon>Viridiplantae</taxon>
        <taxon>Streptophyta</taxon>
        <taxon>Embryophyta</taxon>
        <taxon>Tracheophyta</taxon>
        <taxon>Spermatophyta</taxon>
        <taxon>Magnoliopsida</taxon>
        <taxon>eudicotyledons</taxon>
        <taxon>Gunneridae</taxon>
        <taxon>Pentapetalae</taxon>
        <taxon>rosids</taxon>
        <taxon>fabids</taxon>
        <taxon>Fabales</taxon>
        <taxon>Fabaceae</taxon>
        <taxon>Papilionoideae</taxon>
        <taxon>50 kb inversion clade</taxon>
        <taxon>NPAAA clade</taxon>
        <taxon>Hologalegina</taxon>
        <taxon>IRL clade</taxon>
        <taxon>Trifolieae</taxon>
        <taxon>Trifolium</taxon>
    </lineage>
</organism>
<evidence type="ECO:0000313" key="2">
    <source>
        <dbReference type="Proteomes" id="UP000236291"/>
    </source>
</evidence>